<evidence type="ECO:0000256" key="8">
    <source>
        <dbReference type="ARBA" id="ARBA00023145"/>
    </source>
</evidence>
<dbReference type="GO" id="GO:0004252">
    <property type="term" value="F:serine-type endopeptidase activity"/>
    <property type="evidence" value="ECO:0007669"/>
    <property type="project" value="InterPro"/>
</dbReference>
<dbReference type="AlphaFoldDB" id="B3M1U1"/>
<evidence type="ECO:0000256" key="7">
    <source>
        <dbReference type="ARBA" id="ARBA00022825"/>
    </source>
</evidence>
<keyword evidence="14" id="KW-1185">Reference proteome</keyword>
<dbReference type="CDD" id="cd00190">
    <property type="entry name" value="Tryp_SPc"/>
    <property type="match status" value="1"/>
</dbReference>
<feature type="chain" id="PRO_5002789866" description="Peptidase S1 domain-containing protein" evidence="11">
    <location>
        <begin position="25"/>
        <end position="269"/>
    </location>
</feature>
<dbReference type="PhylomeDB" id="B3M1U1"/>
<dbReference type="SUPFAM" id="SSF50494">
    <property type="entry name" value="Trypsin-like serine proteases"/>
    <property type="match status" value="1"/>
</dbReference>
<keyword evidence="9" id="KW-1015">Disulfide bond</keyword>
<feature type="domain" description="Peptidase S1" evidence="12">
    <location>
        <begin position="29"/>
        <end position="254"/>
    </location>
</feature>
<keyword evidence="8" id="KW-0865">Zymogen</keyword>
<keyword evidence="5 11" id="KW-0732">Signal</keyword>
<evidence type="ECO:0000256" key="2">
    <source>
        <dbReference type="ARBA" id="ARBA00007664"/>
    </source>
</evidence>
<dbReference type="eggNOG" id="KOG3627">
    <property type="taxonomic scope" value="Eukaryota"/>
</dbReference>
<dbReference type="InterPro" id="IPR050430">
    <property type="entry name" value="Peptidase_S1"/>
</dbReference>
<evidence type="ECO:0000256" key="3">
    <source>
        <dbReference type="ARBA" id="ARBA00022525"/>
    </source>
</evidence>
<dbReference type="PROSITE" id="PS00134">
    <property type="entry name" value="TRYPSIN_HIS"/>
    <property type="match status" value="1"/>
</dbReference>
<evidence type="ECO:0000313" key="13">
    <source>
        <dbReference type="EMBL" id="EDV42201.1"/>
    </source>
</evidence>
<dbReference type="Gene3D" id="2.40.10.10">
    <property type="entry name" value="Trypsin-like serine proteases"/>
    <property type="match status" value="2"/>
</dbReference>
<dbReference type="InterPro" id="IPR001314">
    <property type="entry name" value="Peptidase_S1A"/>
</dbReference>
<evidence type="ECO:0000256" key="5">
    <source>
        <dbReference type="ARBA" id="ARBA00022729"/>
    </source>
</evidence>
<dbReference type="GeneID" id="6500646"/>
<evidence type="ECO:0000256" key="11">
    <source>
        <dbReference type="SAM" id="SignalP"/>
    </source>
</evidence>
<dbReference type="PROSITE" id="PS00135">
    <property type="entry name" value="TRYPSIN_SER"/>
    <property type="match status" value="1"/>
</dbReference>
<dbReference type="InterPro" id="IPR043504">
    <property type="entry name" value="Peptidase_S1_PA_chymotrypsin"/>
</dbReference>
<sequence length="269" mass="29410">MALPRFLTQLLIFFTCLLIEFVLGQENFIVGGQNAVEGEAPYQVSLQTLAGSHLCGGAIISERWILTAGHCVKGYPASRLQVATGTNRYAEPGAIYHPESIYLHCNYDTPKYHNDIGLLQLNQSIVFDARTQAVELPTSPFPQGSSELLFTGWGSQSAAGTLPSQLQKVQQQHLTSTACRSLLTDYEDLELGPCHICAYRQANIGACHGDSGGPLVHEGTLVGILNFFVPCAKGVPDIFMNIMYYRDWMRQTMSGNGKCGHVDQQIING</sequence>
<organism evidence="13 14">
    <name type="scientific">Drosophila ananassae</name>
    <name type="common">Fruit fly</name>
    <dbReference type="NCBI Taxonomy" id="7217"/>
    <lineage>
        <taxon>Eukaryota</taxon>
        <taxon>Metazoa</taxon>
        <taxon>Ecdysozoa</taxon>
        <taxon>Arthropoda</taxon>
        <taxon>Hexapoda</taxon>
        <taxon>Insecta</taxon>
        <taxon>Pterygota</taxon>
        <taxon>Neoptera</taxon>
        <taxon>Endopterygota</taxon>
        <taxon>Diptera</taxon>
        <taxon>Brachycera</taxon>
        <taxon>Muscomorpha</taxon>
        <taxon>Ephydroidea</taxon>
        <taxon>Drosophilidae</taxon>
        <taxon>Drosophila</taxon>
        <taxon>Sophophora</taxon>
    </lineage>
</organism>
<dbReference type="MEROPS" id="S01.A92"/>
<dbReference type="FunFam" id="2.40.10.10:FF:000047">
    <property type="entry name" value="Trypsin eta"/>
    <property type="match status" value="1"/>
</dbReference>
<accession>B3M1U1</accession>
<keyword evidence="3" id="KW-0964">Secreted</keyword>
<keyword evidence="4 10" id="KW-0645">Protease</keyword>
<name>B3M1U1_DROAN</name>
<dbReference type="SMART" id="SM00020">
    <property type="entry name" value="Tryp_SPc"/>
    <property type="match status" value="1"/>
</dbReference>
<dbReference type="EMBL" id="CH902617">
    <property type="protein sequence ID" value="EDV42201.1"/>
    <property type="molecule type" value="Genomic_DNA"/>
</dbReference>
<evidence type="ECO:0000256" key="9">
    <source>
        <dbReference type="ARBA" id="ARBA00023157"/>
    </source>
</evidence>
<evidence type="ECO:0000259" key="12">
    <source>
        <dbReference type="PROSITE" id="PS50240"/>
    </source>
</evidence>
<dbReference type="PROSITE" id="PS50240">
    <property type="entry name" value="TRYPSIN_DOM"/>
    <property type="match status" value="1"/>
</dbReference>
<dbReference type="InParanoid" id="B3M1U1"/>
<dbReference type="PANTHER" id="PTHR24276">
    <property type="entry name" value="POLYSERASE-RELATED"/>
    <property type="match status" value="1"/>
</dbReference>
<keyword evidence="6 10" id="KW-0378">Hydrolase</keyword>
<evidence type="ECO:0000256" key="6">
    <source>
        <dbReference type="ARBA" id="ARBA00022801"/>
    </source>
</evidence>
<evidence type="ECO:0000256" key="10">
    <source>
        <dbReference type="RuleBase" id="RU363034"/>
    </source>
</evidence>
<dbReference type="InterPro" id="IPR001254">
    <property type="entry name" value="Trypsin_dom"/>
</dbReference>
<evidence type="ECO:0000313" key="14">
    <source>
        <dbReference type="Proteomes" id="UP000007801"/>
    </source>
</evidence>
<feature type="signal peptide" evidence="11">
    <location>
        <begin position="1"/>
        <end position="24"/>
    </location>
</feature>
<dbReference type="FunCoup" id="B3M1U1">
    <property type="interactions" value="10"/>
</dbReference>
<dbReference type="STRING" id="7217.B3M1U1"/>
<dbReference type="InterPro" id="IPR033116">
    <property type="entry name" value="TRYPSIN_SER"/>
</dbReference>
<reference evidence="13 14" key="1">
    <citation type="journal article" date="2007" name="Nature">
        <title>Evolution of genes and genomes on the Drosophila phylogeny.</title>
        <authorList>
            <consortium name="Drosophila 12 Genomes Consortium"/>
            <person name="Clark A.G."/>
            <person name="Eisen M.B."/>
            <person name="Smith D.R."/>
            <person name="Bergman C.M."/>
            <person name="Oliver B."/>
            <person name="Markow T.A."/>
            <person name="Kaufman T.C."/>
            <person name="Kellis M."/>
            <person name="Gelbart W."/>
            <person name="Iyer V.N."/>
            <person name="Pollard D.A."/>
            <person name="Sackton T.B."/>
            <person name="Larracuente A.M."/>
            <person name="Singh N.D."/>
            <person name="Abad J.P."/>
            <person name="Abt D.N."/>
            <person name="Adryan B."/>
            <person name="Aguade M."/>
            <person name="Akashi H."/>
            <person name="Anderson W.W."/>
            <person name="Aquadro C.F."/>
            <person name="Ardell D.H."/>
            <person name="Arguello R."/>
            <person name="Artieri C.G."/>
            <person name="Barbash D.A."/>
            <person name="Barker D."/>
            <person name="Barsanti P."/>
            <person name="Batterham P."/>
            <person name="Batzoglou S."/>
            <person name="Begun D."/>
            <person name="Bhutkar A."/>
            <person name="Blanco E."/>
            <person name="Bosak S.A."/>
            <person name="Bradley R.K."/>
            <person name="Brand A.D."/>
            <person name="Brent M.R."/>
            <person name="Brooks A.N."/>
            <person name="Brown R.H."/>
            <person name="Butlin R.K."/>
            <person name="Caggese C."/>
            <person name="Calvi B.R."/>
            <person name="Bernardo de Carvalho A."/>
            <person name="Caspi A."/>
            <person name="Castrezana S."/>
            <person name="Celniker S.E."/>
            <person name="Chang J.L."/>
            <person name="Chapple C."/>
            <person name="Chatterji S."/>
            <person name="Chinwalla A."/>
            <person name="Civetta A."/>
            <person name="Clifton S.W."/>
            <person name="Comeron J.M."/>
            <person name="Costello J.C."/>
            <person name="Coyne J.A."/>
            <person name="Daub J."/>
            <person name="David R.G."/>
            <person name="Delcher A.L."/>
            <person name="Delehaunty K."/>
            <person name="Do C.B."/>
            <person name="Ebling H."/>
            <person name="Edwards K."/>
            <person name="Eickbush T."/>
            <person name="Evans J.D."/>
            <person name="Filipski A."/>
            <person name="Findeiss S."/>
            <person name="Freyhult E."/>
            <person name="Fulton L."/>
            <person name="Fulton R."/>
            <person name="Garcia A.C."/>
            <person name="Gardiner A."/>
            <person name="Garfield D.A."/>
            <person name="Garvin B.E."/>
            <person name="Gibson G."/>
            <person name="Gilbert D."/>
            <person name="Gnerre S."/>
            <person name="Godfrey J."/>
            <person name="Good R."/>
            <person name="Gotea V."/>
            <person name="Gravely B."/>
            <person name="Greenberg A.J."/>
            <person name="Griffiths-Jones S."/>
            <person name="Gross S."/>
            <person name="Guigo R."/>
            <person name="Gustafson E.A."/>
            <person name="Haerty W."/>
            <person name="Hahn M.W."/>
            <person name="Halligan D.L."/>
            <person name="Halpern A.L."/>
            <person name="Halter G.M."/>
            <person name="Han M.V."/>
            <person name="Heger A."/>
            <person name="Hillier L."/>
            <person name="Hinrichs A.S."/>
            <person name="Holmes I."/>
            <person name="Hoskins R.A."/>
            <person name="Hubisz M.J."/>
            <person name="Hultmark D."/>
            <person name="Huntley M.A."/>
            <person name="Jaffe D.B."/>
            <person name="Jagadeeshan S."/>
            <person name="Jeck W.R."/>
            <person name="Johnson J."/>
            <person name="Jones C.D."/>
            <person name="Jordan W.C."/>
            <person name="Karpen G.H."/>
            <person name="Kataoka E."/>
            <person name="Keightley P.D."/>
            <person name="Kheradpour P."/>
            <person name="Kirkness E.F."/>
            <person name="Koerich L.B."/>
            <person name="Kristiansen K."/>
            <person name="Kudrna D."/>
            <person name="Kulathinal R.J."/>
            <person name="Kumar S."/>
            <person name="Kwok R."/>
            <person name="Lander E."/>
            <person name="Langley C.H."/>
            <person name="Lapoint R."/>
            <person name="Lazzaro B.P."/>
            <person name="Lee S.J."/>
            <person name="Levesque L."/>
            <person name="Li R."/>
            <person name="Lin C.F."/>
            <person name="Lin M.F."/>
            <person name="Lindblad-Toh K."/>
            <person name="Llopart A."/>
            <person name="Long M."/>
            <person name="Low L."/>
            <person name="Lozovsky E."/>
            <person name="Lu J."/>
            <person name="Luo M."/>
            <person name="Machado C.A."/>
            <person name="Makalowski W."/>
            <person name="Marzo M."/>
            <person name="Matsuda M."/>
            <person name="Matzkin L."/>
            <person name="McAllister B."/>
            <person name="McBride C.S."/>
            <person name="McKernan B."/>
            <person name="McKernan K."/>
            <person name="Mendez-Lago M."/>
            <person name="Minx P."/>
            <person name="Mollenhauer M.U."/>
            <person name="Montooth K."/>
            <person name="Mount S.M."/>
            <person name="Mu X."/>
            <person name="Myers E."/>
            <person name="Negre B."/>
            <person name="Newfeld S."/>
            <person name="Nielsen R."/>
            <person name="Noor M.A."/>
            <person name="O'Grady P."/>
            <person name="Pachter L."/>
            <person name="Papaceit M."/>
            <person name="Parisi M.J."/>
            <person name="Parisi M."/>
            <person name="Parts L."/>
            <person name="Pedersen J.S."/>
            <person name="Pesole G."/>
            <person name="Phillippy A.M."/>
            <person name="Ponting C.P."/>
            <person name="Pop M."/>
            <person name="Porcelli D."/>
            <person name="Powell J.R."/>
            <person name="Prohaska S."/>
            <person name="Pruitt K."/>
            <person name="Puig M."/>
            <person name="Quesneville H."/>
            <person name="Ram K.R."/>
            <person name="Rand D."/>
            <person name="Rasmussen M.D."/>
            <person name="Reed L.K."/>
            <person name="Reenan R."/>
            <person name="Reily A."/>
            <person name="Remington K.A."/>
            <person name="Rieger T.T."/>
            <person name="Ritchie M.G."/>
            <person name="Robin C."/>
            <person name="Rogers Y.H."/>
            <person name="Rohde C."/>
            <person name="Rozas J."/>
            <person name="Rubenfield M.J."/>
            <person name="Ruiz A."/>
            <person name="Russo S."/>
            <person name="Salzberg S.L."/>
            <person name="Sanchez-Gracia A."/>
            <person name="Saranga D.J."/>
            <person name="Sato H."/>
            <person name="Schaeffer S.W."/>
            <person name="Schatz M.C."/>
            <person name="Schlenke T."/>
            <person name="Schwartz R."/>
            <person name="Segarra C."/>
            <person name="Singh R.S."/>
            <person name="Sirot L."/>
            <person name="Sirota M."/>
            <person name="Sisneros N.B."/>
            <person name="Smith C.D."/>
            <person name="Smith T.F."/>
            <person name="Spieth J."/>
            <person name="Stage D.E."/>
            <person name="Stark A."/>
            <person name="Stephan W."/>
            <person name="Strausberg R.L."/>
            <person name="Strempel S."/>
            <person name="Sturgill D."/>
            <person name="Sutton G."/>
            <person name="Sutton G.G."/>
            <person name="Tao W."/>
            <person name="Teichmann S."/>
            <person name="Tobari Y.N."/>
            <person name="Tomimura Y."/>
            <person name="Tsolas J.M."/>
            <person name="Valente V.L."/>
            <person name="Venter E."/>
            <person name="Venter J.C."/>
            <person name="Vicario S."/>
            <person name="Vieira F.G."/>
            <person name="Vilella A.J."/>
            <person name="Villasante A."/>
            <person name="Walenz B."/>
            <person name="Wang J."/>
            <person name="Wasserman M."/>
            <person name="Watts T."/>
            <person name="Wilson D."/>
            <person name="Wilson R.K."/>
            <person name="Wing R.A."/>
            <person name="Wolfner M.F."/>
            <person name="Wong A."/>
            <person name="Wong G.K."/>
            <person name="Wu C.I."/>
            <person name="Wu G."/>
            <person name="Yamamoto D."/>
            <person name="Yang H.P."/>
            <person name="Yang S.P."/>
            <person name="Yorke J.A."/>
            <person name="Yoshida K."/>
            <person name="Zdobnov E."/>
            <person name="Zhang P."/>
            <person name="Zhang Y."/>
            <person name="Zimin A.V."/>
            <person name="Baldwin J."/>
            <person name="Abdouelleil A."/>
            <person name="Abdulkadir J."/>
            <person name="Abebe A."/>
            <person name="Abera B."/>
            <person name="Abreu J."/>
            <person name="Acer S.C."/>
            <person name="Aftuck L."/>
            <person name="Alexander A."/>
            <person name="An P."/>
            <person name="Anderson E."/>
            <person name="Anderson S."/>
            <person name="Arachi H."/>
            <person name="Azer M."/>
            <person name="Bachantsang P."/>
            <person name="Barry A."/>
            <person name="Bayul T."/>
            <person name="Berlin A."/>
            <person name="Bessette D."/>
            <person name="Bloom T."/>
            <person name="Blye J."/>
            <person name="Boguslavskiy L."/>
            <person name="Bonnet C."/>
            <person name="Boukhgalter B."/>
            <person name="Bourzgui I."/>
            <person name="Brown A."/>
            <person name="Cahill P."/>
            <person name="Channer S."/>
            <person name="Cheshatsang Y."/>
            <person name="Chuda L."/>
            <person name="Citroen M."/>
            <person name="Collymore A."/>
            <person name="Cooke P."/>
            <person name="Costello M."/>
            <person name="D'Aco K."/>
            <person name="Daza R."/>
            <person name="De Haan G."/>
            <person name="DeGray S."/>
            <person name="DeMaso C."/>
            <person name="Dhargay N."/>
            <person name="Dooley K."/>
            <person name="Dooley E."/>
            <person name="Doricent M."/>
            <person name="Dorje P."/>
            <person name="Dorjee K."/>
            <person name="Dupes A."/>
            <person name="Elong R."/>
            <person name="Falk J."/>
            <person name="Farina A."/>
            <person name="Faro S."/>
            <person name="Ferguson D."/>
            <person name="Fisher S."/>
            <person name="Foley C.D."/>
            <person name="Franke A."/>
            <person name="Friedrich D."/>
            <person name="Gadbois L."/>
            <person name="Gearin G."/>
            <person name="Gearin C.R."/>
            <person name="Giannoukos G."/>
            <person name="Goode T."/>
            <person name="Graham J."/>
            <person name="Grandbois E."/>
            <person name="Grewal S."/>
            <person name="Gyaltsen K."/>
            <person name="Hafez N."/>
            <person name="Hagos B."/>
            <person name="Hall J."/>
            <person name="Henson C."/>
            <person name="Hollinger A."/>
            <person name="Honan T."/>
            <person name="Huard M.D."/>
            <person name="Hughes L."/>
            <person name="Hurhula B."/>
            <person name="Husby M.E."/>
            <person name="Kamat A."/>
            <person name="Kanga B."/>
            <person name="Kashin S."/>
            <person name="Khazanovich D."/>
            <person name="Kisner P."/>
            <person name="Lance K."/>
            <person name="Lara M."/>
            <person name="Lee W."/>
            <person name="Lennon N."/>
            <person name="Letendre F."/>
            <person name="LeVine R."/>
            <person name="Lipovsky A."/>
            <person name="Liu X."/>
            <person name="Liu J."/>
            <person name="Liu S."/>
            <person name="Lokyitsang T."/>
            <person name="Lokyitsang Y."/>
            <person name="Lubonja R."/>
            <person name="Lui A."/>
            <person name="MacDonald P."/>
            <person name="Magnisalis V."/>
            <person name="Maru K."/>
            <person name="Matthews C."/>
            <person name="McCusker W."/>
            <person name="McDonough S."/>
            <person name="Mehta T."/>
            <person name="Meldrim J."/>
            <person name="Meneus L."/>
            <person name="Mihai O."/>
            <person name="Mihalev A."/>
            <person name="Mihova T."/>
            <person name="Mittelman R."/>
            <person name="Mlenga V."/>
            <person name="Montmayeur A."/>
            <person name="Mulrain L."/>
            <person name="Navidi A."/>
            <person name="Naylor J."/>
            <person name="Negash T."/>
            <person name="Nguyen T."/>
            <person name="Nguyen N."/>
            <person name="Nicol R."/>
            <person name="Norbu C."/>
            <person name="Norbu N."/>
            <person name="Novod N."/>
            <person name="O'Neill B."/>
            <person name="Osman S."/>
            <person name="Markiewicz E."/>
            <person name="Oyono O.L."/>
            <person name="Patti C."/>
            <person name="Phunkhang P."/>
            <person name="Pierre F."/>
            <person name="Priest M."/>
            <person name="Raghuraman S."/>
            <person name="Rege F."/>
            <person name="Reyes R."/>
            <person name="Rise C."/>
            <person name="Rogov P."/>
            <person name="Ross K."/>
            <person name="Ryan E."/>
            <person name="Settipalli S."/>
            <person name="Shea T."/>
            <person name="Sherpa N."/>
            <person name="Shi L."/>
            <person name="Shih D."/>
            <person name="Sparrow T."/>
            <person name="Spaulding J."/>
            <person name="Stalker J."/>
            <person name="Stange-Thomann N."/>
            <person name="Stavropoulos S."/>
            <person name="Stone C."/>
            <person name="Strader C."/>
            <person name="Tesfaye S."/>
            <person name="Thomson T."/>
            <person name="Thoulutsang Y."/>
            <person name="Thoulutsang D."/>
            <person name="Topham K."/>
            <person name="Topping I."/>
            <person name="Tsamla T."/>
            <person name="Vassiliev H."/>
            <person name="Vo A."/>
            <person name="Wangchuk T."/>
            <person name="Wangdi T."/>
            <person name="Weiand M."/>
            <person name="Wilkinson J."/>
            <person name="Wilson A."/>
            <person name="Yadav S."/>
            <person name="Young G."/>
            <person name="Yu Q."/>
            <person name="Zembek L."/>
            <person name="Zhong D."/>
            <person name="Zimmer A."/>
            <person name="Zwirko Z."/>
            <person name="Jaffe D.B."/>
            <person name="Alvarez P."/>
            <person name="Brockman W."/>
            <person name="Butler J."/>
            <person name="Chin C."/>
            <person name="Gnerre S."/>
            <person name="Grabherr M."/>
            <person name="Kleber M."/>
            <person name="Mauceli E."/>
            <person name="MacCallum I."/>
        </authorList>
    </citation>
    <scope>NUCLEOTIDE SEQUENCE [LARGE SCALE GENOMIC DNA]</scope>
    <source>
        <strain evidence="14">Tucson 14024-0371.13</strain>
    </source>
</reference>
<dbReference type="GO" id="GO:0016485">
    <property type="term" value="P:protein processing"/>
    <property type="evidence" value="ECO:0007669"/>
    <property type="project" value="UniProtKB-ARBA"/>
</dbReference>
<dbReference type="HOGENOM" id="CLU_006842_7_4_1"/>
<dbReference type="OMA" id="FTGWGTQ"/>
<dbReference type="KEGG" id="dan:6500646"/>
<dbReference type="InterPro" id="IPR018114">
    <property type="entry name" value="TRYPSIN_HIS"/>
</dbReference>
<dbReference type="OrthoDB" id="8440449at2759"/>
<dbReference type="Proteomes" id="UP000007801">
    <property type="component" value="Unassembled WGS sequence"/>
</dbReference>
<dbReference type="Pfam" id="PF00089">
    <property type="entry name" value="Trypsin"/>
    <property type="match status" value="1"/>
</dbReference>
<evidence type="ECO:0000256" key="1">
    <source>
        <dbReference type="ARBA" id="ARBA00004613"/>
    </source>
</evidence>
<keyword evidence="7 10" id="KW-0720">Serine protease</keyword>
<dbReference type="GO" id="GO:0005576">
    <property type="term" value="C:extracellular region"/>
    <property type="evidence" value="ECO:0007669"/>
    <property type="project" value="UniProtKB-SubCell"/>
</dbReference>
<gene>
    <name evidence="13" type="primary">Dana\GF17863</name>
    <name evidence="13" type="synonym">dana_GLEANR_19125</name>
    <name evidence="13" type="ORF">GF17863</name>
</gene>
<dbReference type="PRINTS" id="PR00722">
    <property type="entry name" value="CHYMOTRYPSIN"/>
</dbReference>
<evidence type="ECO:0000256" key="4">
    <source>
        <dbReference type="ARBA" id="ARBA00022670"/>
    </source>
</evidence>
<protein>
    <recommendedName>
        <fullName evidence="12">Peptidase S1 domain-containing protein</fullName>
    </recommendedName>
</protein>
<dbReference type="InterPro" id="IPR009003">
    <property type="entry name" value="Peptidase_S1_PA"/>
</dbReference>
<comment type="subcellular location">
    <subcellularLocation>
        <location evidence="1">Secreted</location>
    </subcellularLocation>
</comment>
<dbReference type="PANTHER" id="PTHR24276:SF96">
    <property type="entry name" value="PEPTIDASE S1 DOMAIN-CONTAINING PROTEIN"/>
    <property type="match status" value="1"/>
</dbReference>
<comment type="similarity">
    <text evidence="2">Belongs to the peptidase S1 family.</text>
</comment>
<proteinExistence type="inferred from homology"/>
<dbReference type="SMR" id="B3M1U1"/>